<evidence type="ECO:0000259" key="7">
    <source>
        <dbReference type="Pfam" id="PF23598"/>
    </source>
</evidence>
<dbReference type="OrthoDB" id="669335at2759"/>
<dbReference type="InterPro" id="IPR032675">
    <property type="entry name" value="LRR_dom_sf"/>
</dbReference>
<keyword evidence="1" id="KW-0677">Repeat</keyword>
<reference evidence="8" key="1">
    <citation type="journal article" date="2013" name="Nat. Commun.">
        <title>Whole-genome sequencing of Oryza brachyantha reveals mechanisms underlying Oryza genome evolution.</title>
        <authorList>
            <person name="Chen J."/>
            <person name="Huang Q."/>
            <person name="Gao D."/>
            <person name="Wang J."/>
            <person name="Lang Y."/>
            <person name="Liu T."/>
            <person name="Li B."/>
            <person name="Bai Z."/>
            <person name="Luis Goicoechea J."/>
            <person name="Liang C."/>
            <person name="Chen C."/>
            <person name="Zhang W."/>
            <person name="Sun S."/>
            <person name="Liao Y."/>
            <person name="Zhang X."/>
            <person name="Yang L."/>
            <person name="Song C."/>
            <person name="Wang M."/>
            <person name="Shi J."/>
            <person name="Liu G."/>
            <person name="Liu J."/>
            <person name="Zhou H."/>
            <person name="Zhou W."/>
            <person name="Yu Q."/>
            <person name="An N."/>
            <person name="Chen Y."/>
            <person name="Cai Q."/>
            <person name="Wang B."/>
            <person name="Liu B."/>
            <person name="Min J."/>
            <person name="Huang Y."/>
            <person name="Wu H."/>
            <person name="Li Z."/>
            <person name="Zhang Y."/>
            <person name="Yin Y."/>
            <person name="Song W."/>
            <person name="Jiang J."/>
            <person name="Jackson S.A."/>
            <person name="Wing R.A."/>
            <person name="Wang J."/>
            <person name="Chen M."/>
        </authorList>
    </citation>
    <scope>NUCLEOTIDE SEQUENCE [LARGE SCALE GENOMIC DNA]</scope>
    <source>
        <strain evidence="8">cv. IRGC 101232</strain>
    </source>
</reference>
<proteinExistence type="predicted"/>
<dbReference type="GO" id="GO:0098542">
    <property type="term" value="P:defense response to other organism"/>
    <property type="evidence" value="ECO:0007669"/>
    <property type="project" value="TreeGrafter"/>
</dbReference>
<dbReference type="SUPFAM" id="SSF52058">
    <property type="entry name" value="L domain-like"/>
    <property type="match status" value="1"/>
</dbReference>
<dbReference type="InterPro" id="IPR027417">
    <property type="entry name" value="P-loop_NTPase"/>
</dbReference>
<dbReference type="Gene3D" id="3.80.10.10">
    <property type="entry name" value="Ribonuclease Inhibitor"/>
    <property type="match status" value="1"/>
</dbReference>
<dbReference type="InterPro" id="IPR055414">
    <property type="entry name" value="LRR_R13L4/SHOC2-like"/>
</dbReference>
<feature type="domain" description="Disease resistance protein winged helix" evidence="6">
    <location>
        <begin position="428"/>
        <end position="498"/>
    </location>
</feature>
<dbReference type="Pfam" id="PF23559">
    <property type="entry name" value="WHD_DRP"/>
    <property type="match status" value="1"/>
</dbReference>
<dbReference type="KEGG" id="obr:102710306"/>
<protein>
    <submittedName>
        <fullName evidence="8">Uncharacterized protein</fullName>
    </submittedName>
</protein>
<dbReference type="Gramene" id="OB05G17320.1">
    <property type="protein sequence ID" value="OB05G17320.1"/>
    <property type="gene ID" value="OB05G17320"/>
</dbReference>
<dbReference type="InterPro" id="IPR002182">
    <property type="entry name" value="NB-ARC"/>
</dbReference>
<evidence type="ECO:0000259" key="5">
    <source>
        <dbReference type="Pfam" id="PF00931"/>
    </source>
</evidence>
<dbReference type="SUPFAM" id="SSF52540">
    <property type="entry name" value="P-loop containing nucleoside triphosphate hydrolases"/>
    <property type="match status" value="1"/>
</dbReference>
<keyword evidence="2" id="KW-0611">Plant defense</keyword>
<evidence type="ECO:0000256" key="3">
    <source>
        <dbReference type="SAM" id="Coils"/>
    </source>
</evidence>
<dbReference type="Gene3D" id="1.10.10.10">
    <property type="entry name" value="Winged helix-like DNA-binding domain superfamily/Winged helix DNA-binding domain"/>
    <property type="match status" value="1"/>
</dbReference>
<accession>J3M558</accession>
<dbReference type="GO" id="GO:0043531">
    <property type="term" value="F:ADP binding"/>
    <property type="evidence" value="ECO:0007669"/>
    <property type="project" value="InterPro"/>
</dbReference>
<sequence>MEVLVPSIVNPAVPAAVVSKLVALLELAKEEEHDRRLVDDIGSMKRELDMIAGETEDDLISRRTDRRPPGVVRLKSREEMRDLAHDMEDCLDRFLPCTVCGGKLPSSTSRQQFAAEVKRLKERLAAAHERRGRYKDDDNAGAQEEISTAAAPAAATPAVGIDIPKQEVLELLGLQAQADDAGDEPPQLRVIPIVGFGGSGKTTLARAVYDSLAGEFSCHAWVEARRYKGTEELLAALLHKLLRSTGSLTSQGLVHSHLQHLQSDIKTYLMNNKRYFIVFDDIEEQQWESIKSIFPEEAGSRIIVTTSMQQVAKACSSHGNGYVYSMRALDEEHSKGLLDAVLGEYSPGLHPSSIVDKCDGHPLALVSVANFLAREDLATEREREQFCRDLGYHMQKSVVFSKLRQVLTDIFVGLPGNPLRTCLQYMCVFPNGREIKRKNLIRRWLAEGYVQCQFPRSDQEVADDNFRELTDRSIVRPIAAGKNGKAKTCRTHGIMHEFMLRESMSSNFITSLRDPNRSNSCHLFVAQTKNPCGSGSTVAPGTMTNPAAATSGDPKKKLRARSLTICGNAGEHAACFNQCELLRVLDLEECGDGDIDGIGRLCHLKYVSLGGTVASLPRGLGRLHCLETLDLRKSSVETVVPIEIIRLPHLAHLLGKIKVNKELFKISKHQRILSKQSNLQTLAGFVLDNTSALPQLMAHMKMLRKVKIWCSSSTDLQGGKSWAHLLKAVNKFVQEGIDTATESRSLSLYLGNTIANFLHSLDALFLKDHSLGNSYGYLTSLKLHGELNQFPRFVALLCGLTELCLSSTNLSASELSNLCKLRRLNYLKLVQDDLEGFLIEKGHFPELRGLCIVVRSPKLPVIREGASPKLVSLQLLCRSMHGLSEGINITCFKQLGVVALDSKVNPGTVQIWESTAKKHPKRPRVLLLERIVPNDTDSMVKYVAAERPAPRMGSPQCEIDAAQSSSTGDLISADLNHSLPGPSLASTEMPSIGLIGTA</sequence>
<feature type="compositionally biased region" description="Polar residues" evidence="4">
    <location>
        <begin position="535"/>
        <end position="548"/>
    </location>
</feature>
<feature type="coiled-coil region" evidence="3">
    <location>
        <begin position="110"/>
        <end position="137"/>
    </location>
</feature>
<dbReference type="Proteomes" id="UP000006038">
    <property type="component" value="Chromosome 5"/>
</dbReference>
<evidence type="ECO:0000313" key="9">
    <source>
        <dbReference type="Proteomes" id="UP000006038"/>
    </source>
</evidence>
<dbReference type="PANTHER" id="PTHR23155:SF981">
    <property type="entry name" value="NB-ARC DOMAIN CONTAINING PROTEIN, EXPRESSED"/>
    <property type="match status" value="1"/>
</dbReference>
<keyword evidence="9" id="KW-1185">Reference proteome</keyword>
<dbReference type="InterPro" id="IPR058922">
    <property type="entry name" value="WHD_DRP"/>
</dbReference>
<dbReference type="Pfam" id="PF00931">
    <property type="entry name" value="NB-ARC"/>
    <property type="match status" value="1"/>
</dbReference>
<feature type="domain" description="Disease resistance R13L4/SHOC-2-like LRR" evidence="7">
    <location>
        <begin position="560"/>
        <end position="884"/>
    </location>
</feature>
<dbReference type="Pfam" id="PF23598">
    <property type="entry name" value="LRR_14"/>
    <property type="match status" value="1"/>
</dbReference>
<dbReference type="GeneID" id="102710306"/>
<dbReference type="AlphaFoldDB" id="J3M558"/>
<evidence type="ECO:0000256" key="2">
    <source>
        <dbReference type="ARBA" id="ARBA00022821"/>
    </source>
</evidence>
<dbReference type="PRINTS" id="PR00364">
    <property type="entry name" value="DISEASERSIST"/>
</dbReference>
<dbReference type="STRING" id="4533.J3M558"/>
<dbReference type="InterPro" id="IPR036388">
    <property type="entry name" value="WH-like_DNA-bd_sf"/>
</dbReference>
<evidence type="ECO:0000259" key="6">
    <source>
        <dbReference type="Pfam" id="PF23559"/>
    </source>
</evidence>
<dbReference type="PANTHER" id="PTHR23155">
    <property type="entry name" value="DISEASE RESISTANCE PROTEIN RP"/>
    <property type="match status" value="1"/>
</dbReference>
<dbReference type="Gene3D" id="3.40.50.300">
    <property type="entry name" value="P-loop containing nucleotide triphosphate hydrolases"/>
    <property type="match status" value="1"/>
</dbReference>
<dbReference type="EnsemblPlants" id="OB05G17320.1">
    <property type="protein sequence ID" value="OB05G17320.1"/>
    <property type="gene ID" value="OB05G17320"/>
</dbReference>
<name>J3M558_ORYBR</name>
<reference evidence="8" key="2">
    <citation type="submission" date="2013-04" db="UniProtKB">
        <authorList>
            <consortium name="EnsemblPlants"/>
        </authorList>
    </citation>
    <scope>IDENTIFICATION</scope>
</reference>
<gene>
    <name evidence="8" type="primary">LOC102710306</name>
</gene>
<dbReference type="OMA" id="WSAEGYV"/>
<feature type="region of interest" description="Disordered" evidence="4">
    <location>
        <begin position="535"/>
        <end position="554"/>
    </location>
</feature>
<dbReference type="eggNOG" id="KOG4658">
    <property type="taxonomic scope" value="Eukaryota"/>
</dbReference>
<evidence type="ECO:0000256" key="4">
    <source>
        <dbReference type="SAM" id="MobiDB-lite"/>
    </source>
</evidence>
<dbReference type="InterPro" id="IPR044974">
    <property type="entry name" value="Disease_R_plants"/>
</dbReference>
<evidence type="ECO:0000313" key="8">
    <source>
        <dbReference type="EnsemblPlants" id="OB05G17320.1"/>
    </source>
</evidence>
<evidence type="ECO:0000256" key="1">
    <source>
        <dbReference type="ARBA" id="ARBA00022737"/>
    </source>
</evidence>
<dbReference type="HOGENOM" id="CLU_000837_25_2_1"/>
<organism evidence="8">
    <name type="scientific">Oryza brachyantha</name>
    <name type="common">malo sina</name>
    <dbReference type="NCBI Taxonomy" id="4533"/>
    <lineage>
        <taxon>Eukaryota</taxon>
        <taxon>Viridiplantae</taxon>
        <taxon>Streptophyta</taxon>
        <taxon>Embryophyta</taxon>
        <taxon>Tracheophyta</taxon>
        <taxon>Spermatophyta</taxon>
        <taxon>Magnoliopsida</taxon>
        <taxon>Liliopsida</taxon>
        <taxon>Poales</taxon>
        <taxon>Poaceae</taxon>
        <taxon>BOP clade</taxon>
        <taxon>Oryzoideae</taxon>
        <taxon>Oryzeae</taxon>
        <taxon>Oryzinae</taxon>
        <taxon>Oryza</taxon>
    </lineage>
</organism>
<keyword evidence="3" id="KW-0175">Coiled coil</keyword>
<feature type="domain" description="NB-ARC" evidence="5">
    <location>
        <begin position="187"/>
        <end position="340"/>
    </location>
</feature>
<dbReference type="Gene3D" id="1.20.5.4130">
    <property type="match status" value="1"/>
</dbReference>